<dbReference type="PANTHER" id="PTHR46332:SF5">
    <property type="entry name" value="ASPARTATE BETA-HYDROXYLASE DOMAIN CONTAINING 2"/>
    <property type="match status" value="1"/>
</dbReference>
<keyword evidence="3" id="KW-0560">Oxidoreductase</keyword>
<evidence type="ECO:0000256" key="1">
    <source>
        <dbReference type="ARBA" id="ARBA00007730"/>
    </source>
</evidence>
<name>A0A518KDF5_9BACT</name>
<evidence type="ECO:0000313" key="6">
    <source>
        <dbReference type="Proteomes" id="UP000316426"/>
    </source>
</evidence>
<keyword evidence="2" id="KW-0223">Dioxygenase</keyword>
<dbReference type="GO" id="GO:0016020">
    <property type="term" value="C:membrane"/>
    <property type="evidence" value="ECO:0007669"/>
    <property type="project" value="TreeGrafter"/>
</dbReference>
<accession>A0A518KDF5</accession>
<sequence>MTFQQRLNRWFWRGVGGDSRPVTYDIDAVAPALRRFETPETVAAIRSELVGILPDRQDIPKYHEIDPGRSHLSTEADGAASWRVFMLYAMGAKPEANRRRCPQTCALLDATPDLFQAFFSILEPHKSVPAHESPYAGYLRYHLPLLVPTDNPPQMRVRDYWHTWREGEGLLFCDYWEHEVVNHSDQVRVVLIIDIFRPLPLVRDRVNRLVTRTYLRRRYGKKIAEGKAPEL</sequence>
<dbReference type="AlphaFoldDB" id="A0A518KDF5"/>
<dbReference type="SUPFAM" id="SSF51197">
    <property type="entry name" value="Clavaminate synthase-like"/>
    <property type="match status" value="1"/>
</dbReference>
<dbReference type="EMBL" id="CP036349">
    <property type="protein sequence ID" value="QDV75834.1"/>
    <property type="molecule type" value="Genomic_DNA"/>
</dbReference>
<organism evidence="5 6">
    <name type="scientific">Botrimarina mediterranea</name>
    <dbReference type="NCBI Taxonomy" id="2528022"/>
    <lineage>
        <taxon>Bacteria</taxon>
        <taxon>Pseudomonadati</taxon>
        <taxon>Planctomycetota</taxon>
        <taxon>Planctomycetia</taxon>
        <taxon>Pirellulales</taxon>
        <taxon>Lacipirellulaceae</taxon>
        <taxon>Botrimarina</taxon>
    </lineage>
</organism>
<dbReference type="Pfam" id="PF05118">
    <property type="entry name" value="Asp_Arg_Hydrox"/>
    <property type="match status" value="1"/>
</dbReference>
<dbReference type="KEGG" id="bmei:Spa11_40570"/>
<dbReference type="InterPro" id="IPR027443">
    <property type="entry name" value="IPNS-like_sf"/>
</dbReference>
<evidence type="ECO:0000259" key="4">
    <source>
        <dbReference type="Pfam" id="PF05118"/>
    </source>
</evidence>
<dbReference type="Gene3D" id="2.60.120.330">
    <property type="entry name" value="B-lactam Antibiotic, Isopenicillin N Synthase, Chain"/>
    <property type="match status" value="1"/>
</dbReference>
<dbReference type="PANTHER" id="PTHR46332">
    <property type="entry name" value="ASPARTATE BETA-HYDROXYLASE DOMAIN-CONTAINING PROTEIN 2"/>
    <property type="match status" value="1"/>
</dbReference>
<reference evidence="5 6" key="1">
    <citation type="submission" date="2019-02" db="EMBL/GenBank/DDBJ databases">
        <title>Deep-cultivation of Planctomycetes and their phenomic and genomic characterization uncovers novel biology.</title>
        <authorList>
            <person name="Wiegand S."/>
            <person name="Jogler M."/>
            <person name="Boedeker C."/>
            <person name="Pinto D."/>
            <person name="Vollmers J."/>
            <person name="Rivas-Marin E."/>
            <person name="Kohn T."/>
            <person name="Peeters S.H."/>
            <person name="Heuer A."/>
            <person name="Rast P."/>
            <person name="Oberbeckmann S."/>
            <person name="Bunk B."/>
            <person name="Jeske O."/>
            <person name="Meyerdierks A."/>
            <person name="Storesund J.E."/>
            <person name="Kallscheuer N."/>
            <person name="Luecker S."/>
            <person name="Lage O.M."/>
            <person name="Pohl T."/>
            <person name="Merkel B.J."/>
            <person name="Hornburger P."/>
            <person name="Mueller R.-W."/>
            <person name="Bruemmer F."/>
            <person name="Labrenz M."/>
            <person name="Spormann A.M."/>
            <person name="Op den Camp H."/>
            <person name="Overmann J."/>
            <person name="Amann R."/>
            <person name="Jetten M.S.M."/>
            <person name="Mascher T."/>
            <person name="Medema M.H."/>
            <person name="Devos D.P."/>
            <person name="Kaster A.-K."/>
            <person name="Ovreas L."/>
            <person name="Rohde M."/>
            <person name="Galperin M.Y."/>
            <person name="Jogler C."/>
        </authorList>
    </citation>
    <scope>NUCLEOTIDE SEQUENCE [LARGE SCALE GENOMIC DNA]</scope>
    <source>
        <strain evidence="5 6">Spa11</strain>
    </source>
</reference>
<dbReference type="GO" id="GO:0051213">
    <property type="term" value="F:dioxygenase activity"/>
    <property type="evidence" value="ECO:0007669"/>
    <property type="project" value="UniProtKB-KW"/>
</dbReference>
<keyword evidence="6" id="KW-1185">Reference proteome</keyword>
<protein>
    <submittedName>
        <fullName evidence="5">Aspartyl/Asparaginyl beta-hydroxylase</fullName>
    </submittedName>
</protein>
<proteinExistence type="inferred from homology"/>
<gene>
    <name evidence="5" type="ORF">Spa11_40570</name>
</gene>
<feature type="domain" description="Aspartyl/asparaginy/proline hydroxylase" evidence="4">
    <location>
        <begin position="42"/>
        <end position="198"/>
    </location>
</feature>
<dbReference type="RefSeq" id="WP_145115879.1">
    <property type="nucleotide sequence ID" value="NZ_CP036349.1"/>
</dbReference>
<evidence type="ECO:0000256" key="2">
    <source>
        <dbReference type="ARBA" id="ARBA00022964"/>
    </source>
</evidence>
<dbReference type="InterPro" id="IPR007803">
    <property type="entry name" value="Asp/Arg/Pro-Hydrxlase"/>
</dbReference>
<dbReference type="InterPro" id="IPR051821">
    <property type="entry name" value="Asp/Asn_beta-hydroxylase"/>
</dbReference>
<evidence type="ECO:0000256" key="3">
    <source>
        <dbReference type="ARBA" id="ARBA00023002"/>
    </source>
</evidence>
<evidence type="ECO:0000313" key="5">
    <source>
        <dbReference type="EMBL" id="QDV75834.1"/>
    </source>
</evidence>
<dbReference type="Proteomes" id="UP000316426">
    <property type="component" value="Chromosome"/>
</dbReference>
<comment type="similarity">
    <text evidence="1">Belongs to the aspartyl/asparaginyl beta-hydroxylase family.</text>
</comment>